<dbReference type="SUPFAM" id="SSF51395">
    <property type="entry name" value="FMN-linked oxidoreductases"/>
    <property type="match status" value="1"/>
</dbReference>
<reference evidence="4" key="1">
    <citation type="journal article" date="2013" name="Genetics">
        <title>The draft genome and transcriptome of Panagrellus redivivus are shaped by the harsh demands of a free-living lifestyle.</title>
        <authorList>
            <person name="Srinivasan J."/>
            <person name="Dillman A.R."/>
            <person name="Macchietto M.G."/>
            <person name="Heikkinen L."/>
            <person name="Lakso M."/>
            <person name="Fracchia K.M."/>
            <person name="Antoshechkin I."/>
            <person name="Mortazavi A."/>
            <person name="Wong G."/>
            <person name="Sternberg P.W."/>
        </authorList>
    </citation>
    <scope>NUCLEOTIDE SEQUENCE [LARGE SCALE GENOMIC DNA]</scope>
    <source>
        <strain evidence="4">MT8872</strain>
    </source>
</reference>
<keyword evidence="1" id="KW-0285">Flavoprotein</keyword>
<dbReference type="PANTHER" id="PTHR43656:SF5">
    <property type="entry name" value="NADH:FLAVIN OXIDOREDUCTASE_NADH OXIDASE N-TERMINAL DOMAIN-CONTAINING PROTEIN"/>
    <property type="match status" value="1"/>
</dbReference>
<dbReference type="WBParaSite" id="Pan_g9580.t1">
    <property type="protein sequence ID" value="Pan_g9580.t1"/>
    <property type="gene ID" value="Pan_g9580"/>
</dbReference>
<sequence length="460" mass="50447">MRMVNRIPVEKHVDPSILGETLTFPTSKRVVRNRFLKSALSECQALWTPETPATNGLPPKNFPNLYEKWCAAGYGVVITGNVMVDKNHLEAPGNTIITADTESPEKREIWTAVAKASKAQGGLLIAQLGHAGRQTPLYVNSTPFSASDVQLKSHVRRRDFGQPIELSLEQIQTEVIDKFVYTAKFFYEVGFDGIQLHGAHGYLLAQFLSGTTNKRNDKYGGNAANRARIIVDVYDAIRTVIPAETGFVIGIKLNSVEFQNEGLQTDEAVIIAEILDNAGFDFIELSGGTYEQLAFKYTRETTVKREAYFLHFASQITPAIKNAVIYLTGGFRTVPAMVAAVKDGATQGIGLGRPATQEYDLVNNLLSGKIESTIAWSPIIDPQDFTTAEFACTAQMAQAAQKSVAESESINEGVIDLTDDDTVKEFLEAQQKHLDKAVAASKEGRVVYGYVPFRLDVAQG</sequence>
<organism evidence="4 5">
    <name type="scientific">Panagrellus redivivus</name>
    <name type="common">Microworm</name>
    <dbReference type="NCBI Taxonomy" id="6233"/>
    <lineage>
        <taxon>Eukaryota</taxon>
        <taxon>Metazoa</taxon>
        <taxon>Ecdysozoa</taxon>
        <taxon>Nematoda</taxon>
        <taxon>Chromadorea</taxon>
        <taxon>Rhabditida</taxon>
        <taxon>Tylenchina</taxon>
        <taxon>Panagrolaimomorpha</taxon>
        <taxon>Panagrolaimoidea</taxon>
        <taxon>Panagrolaimidae</taxon>
        <taxon>Panagrellus</taxon>
    </lineage>
</organism>
<dbReference type="Proteomes" id="UP000492821">
    <property type="component" value="Unassembled WGS sequence"/>
</dbReference>
<dbReference type="Pfam" id="PF00724">
    <property type="entry name" value="Oxidored_FMN"/>
    <property type="match status" value="1"/>
</dbReference>
<accession>A0A7E4WAD6</accession>
<dbReference type="InterPro" id="IPR001155">
    <property type="entry name" value="OxRdtase_FMN_N"/>
</dbReference>
<protein>
    <submittedName>
        <fullName evidence="5">Oxidored_FMN domain-containing protein</fullName>
    </submittedName>
</protein>
<evidence type="ECO:0000256" key="1">
    <source>
        <dbReference type="ARBA" id="ARBA00022630"/>
    </source>
</evidence>
<reference evidence="5" key="2">
    <citation type="submission" date="2020-10" db="UniProtKB">
        <authorList>
            <consortium name="WormBaseParasite"/>
        </authorList>
    </citation>
    <scope>IDENTIFICATION</scope>
</reference>
<evidence type="ECO:0000259" key="3">
    <source>
        <dbReference type="Pfam" id="PF00724"/>
    </source>
</evidence>
<dbReference type="InterPro" id="IPR051799">
    <property type="entry name" value="NADH_flavin_oxidoreductase"/>
</dbReference>
<evidence type="ECO:0000313" key="4">
    <source>
        <dbReference type="Proteomes" id="UP000492821"/>
    </source>
</evidence>
<dbReference type="CDD" id="cd04733">
    <property type="entry name" value="OYE_like_2_FMN"/>
    <property type="match status" value="1"/>
</dbReference>
<dbReference type="GO" id="GO:0016491">
    <property type="term" value="F:oxidoreductase activity"/>
    <property type="evidence" value="ECO:0007669"/>
    <property type="project" value="UniProtKB-KW"/>
</dbReference>
<name>A0A7E4WAD6_PANRE</name>
<dbReference type="GO" id="GO:0010181">
    <property type="term" value="F:FMN binding"/>
    <property type="evidence" value="ECO:0007669"/>
    <property type="project" value="InterPro"/>
</dbReference>
<dbReference type="InterPro" id="IPR013785">
    <property type="entry name" value="Aldolase_TIM"/>
</dbReference>
<dbReference type="Gene3D" id="3.20.20.70">
    <property type="entry name" value="Aldolase class I"/>
    <property type="match status" value="1"/>
</dbReference>
<dbReference type="AlphaFoldDB" id="A0A7E4WAD6"/>
<proteinExistence type="predicted"/>
<evidence type="ECO:0000313" key="5">
    <source>
        <dbReference type="WBParaSite" id="Pan_g9580.t1"/>
    </source>
</evidence>
<keyword evidence="2" id="KW-0560">Oxidoreductase</keyword>
<evidence type="ECO:0000256" key="2">
    <source>
        <dbReference type="ARBA" id="ARBA00023002"/>
    </source>
</evidence>
<dbReference type="PANTHER" id="PTHR43656">
    <property type="entry name" value="BINDING OXIDOREDUCTASE, PUTATIVE (AFU_ORTHOLOGUE AFUA_2G08260)-RELATED"/>
    <property type="match status" value="1"/>
</dbReference>
<feature type="domain" description="NADH:flavin oxidoreductase/NADH oxidase N-terminal" evidence="3">
    <location>
        <begin position="68"/>
        <end position="365"/>
    </location>
</feature>
<keyword evidence="4" id="KW-1185">Reference proteome</keyword>